<name>A0ABX2K4H5_9MYCO</name>
<dbReference type="EMBL" id="VBSB01000017">
    <property type="protein sequence ID" value="NTY62615.1"/>
    <property type="molecule type" value="Genomic_DNA"/>
</dbReference>
<gene>
    <name evidence="1" type="ORF">FEG63_24055</name>
</gene>
<dbReference type="Proteomes" id="UP000708347">
    <property type="component" value="Unassembled WGS sequence"/>
</dbReference>
<keyword evidence="2" id="KW-1185">Reference proteome</keyword>
<organism evidence="1 2">
    <name type="scientific">Mycolicibacterium sphagni</name>
    <dbReference type="NCBI Taxonomy" id="1786"/>
    <lineage>
        <taxon>Bacteria</taxon>
        <taxon>Bacillati</taxon>
        <taxon>Actinomycetota</taxon>
        <taxon>Actinomycetes</taxon>
        <taxon>Mycobacteriales</taxon>
        <taxon>Mycobacteriaceae</taxon>
        <taxon>Mycolicibacterium</taxon>
    </lineage>
</organism>
<proteinExistence type="predicted"/>
<accession>A0ABX2K4H5</accession>
<reference evidence="1 2" key="1">
    <citation type="submission" date="2019-05" db="EMBL/GenBank/DDBJ databases">
        <title>Mycolicibacterium sphagni ENV482 genome assembly.</title>
        <authorList>
            <person name="Chen W."/>
            <person name="Faulkner N.W."/>
            <person name="Hyman M.R."/>
        </authorList>
    </citation>
    <scope>NUCLEOTIDE SEQUENCE [LARGE SCALE GENOMIC DNA]</scope>
    <source>
        <strain evidence="1 2">ENV482</strain>
    </source>
</reference>
<evidence type="ECO:0000313" key="2">
    <source>
        <dbReference type="Proteomes" id="UP000708347"/>
    </source>
</evidence>
<evidence type="ECO:0008006" key="3">
    <source>
        <dbReference type="Google" id="ProtNLM"/>
    </source>
</evidence>
<dbReference type="RefSeq" id="WP_174400331.1">
    <property type="nucleotide sequence ID" value="NZ_VBSB01000017.1"/>
</dbReference>
<evidence type="ECO:0000313" key="1">
    <source>
        <dbReference type="EMBL" id="NTY62615.1"/>
    </source>
</evidence>
<comment type="caution">
    <text evidence="1">The sequence shown here is derived from an EMBL/GenBank/DDBJ whole genome shotgun (WGS) entry which is preliminary data.</text>
</comment>
<sequence>MSAQVTSDHRRTKTAESTQIVSATTDASMMQALLARRAAAKQDQGLAATLQLDDQLEDLGLAADDRLTCYSCQSWADHAHDPFTGRRVSFAPANDEIAVPA</sequence>
<protein>
    <recommendedName>
        <fullName evidence="3">DUF1127 domain-containing protein</fullName>
    </recommendedName>
</protein>